<dbReference type="EC" id="3.5.4.2" evidence="2 6"/>
<dbReference type="InterPro" id="IPR032466">
    <property type="entry name" value="Metal_Hydrolase"/>
</dbReference>
<dbReference type="Pfam" id="PF13382">
    <property type="entry name" value="Adenine_deam_C"/>
    <property type="match status" value="1"/>
</dbReference>
<reference evidence="9 10" key="1">
    <citation type="submission" date="2018-06" db="EMBL/GenBank/DDBJ databases">
        <authorList>
            <consortium name="Pathogen Informatics"/>
            <person name="Doyle S."/>
        </authorList>
    </citation>
    <scope>NUCLEOTIDE SEQUENCE [LARGE SCALE GENOMIC DNA]</scope>
    <source>
        <strain evidence="9 10">NCTC12112</strain>
    </source>
</reference>
<dbReference type="KEGG" id="ful:C4N20_03830"/>
<evidence type="ECO:0000256" key="1">
    <source>
        <dbReference type="ARBA" id="ARBA00006773"/>
    </source>
</evidence>
<evidence type="ECO:0000256" key="5">
    <source>
        <dbReference type="ARBA" id="ARBA00047720"/>
    </source>
</evidence>
<dbReference type="InterPro" id="IPR006680">
    <property type="entry name" value="Amidohydro-rel"/>
</dbReference>
<evidence type="ECO:0000256" key="3">
    <source>
        <dbReference type="ARBA" id="ARBA00022801"/>
    </source>
</evidence>
<sequence>MKIDLLIKNVKIYNSYLKKFKEANVAILDKKILHVDTKKEIEFDAEKIIDGKNQYMVPGLIDIHMHIESSMMTPAPFCHQLAKNGVTTIVAEPHEIANVFGDRGIYAMIKAEDNIDTSIFYGIPSSVPSTSEELETTGAVIDCEGMKKIAENPNVICVGEVMNYRKVIVDDTLEICRFIEYVKKEKPTYAIEGHCPKLLDLELSKFLYLGINGDHTEHTMEEFKQRFENGMFVEIQAKSIEKELIDYIKENNLYEHFSFVTDDVMADTFLNEGHLNVVMKKAVKEGFRIEDAIYSATYTPARRMHLLDRGVLAPGKKADFLFVEDLEKFEIKNTFIDGKEVYNSSEEKKYIPTTYRFPEDFYRSVHVKNIKAEDIKIPVETTEKEVMCRVIEVSDGSTRTKELIRPVPVKDGYLDWESSEYCLIAVFERHGKNGNIGFGLVTGDSIKKGAIATTYAHDHHNLMVIGKTAVDIIKAANRIIEIQGGICAVENGNILAEVELPVAGILSEKSVEELGKEVEKLRGAMKALGYKHYNPIMSLCTLSLPVSPALKITDKGLIDVAESKVVSLIA</sequence>
<keyword evidence="4 6" id="KW-0464">Manganese</keyword>
<dbReference type="PANTHER" id="PTHR11113">
    <property type="entry name" value="N-ACETYLGLUCOSAMINE-6-PHOSPHATE DEACETYLASE"/>
    <property type="match status" value="1"/>
</dbReference>
<evidence type="ECO:0000313" key="9">
    <source>
        <dbReference type="EMBL" id="SQJ11364.1"/>
    </source>
</evidence>
<dbReference type="GeneID" id="78453927"/>
<dbReference type="InterPro" id="IPR011059">
    <property type="entry name" value="Metal-dep_hydrolase_composite"/>
</dbReference>
<dbReference type="GO" id="GO:0006146">
    <property type="term" value="P:adenine catabolic process"/>
    <property type="evidence" value="ECO:0007669"/>
    <property type="project" value="InterPro"/>
</dbReference>
<organism evidence="9 10">
    <name type="scientific">Fusobacterium ulcerans</name>
    <dbReference type="NCBI Taxonomy" id="861"/>
    <lineage>
        <taxon>Bacteria</taxon>
        <taxon>Fusobacteriati</taxon>
        <taxon>Fusobacteriota</taxon>
        <taxon>Fusobacteriia</taxon>
        <taxon>Fusobacteriales</taxon>
        <taxon>Fusobacteriaceae</taxon>
        <taxon>Fusobacterium</taxon>
    </lineage>
</organism>
<comment type="similarity">
    <text evidence="1 6">Belongs to the metallo-dependent hydrolases superfamily. Adenine deaminase family.</text>
</comment>
<dbReference type="CDD" id="cd01295">
    <property type="entry name" value="AdeC"/>
    <property type="match status" value="1"/>
</dbReference>
<dbReference type="Gene3D" id="3.20.20.140">
    <property type="entry name" value="Metal-dependent hydrolases"/>
    <property type="match status" value="1"/>
</dbReference>
<dbReference type="HAMAP" id="MF_01518">
    <property type="entry name" value="Adenine_deamin"/>
    <property type="match status" value="1"/>
</dbReference>
<evidence type="ECO:0000256" key="6">
    <source>
        <dbReference type="HAMAP-Rule" id="MF_01518"/>
    </source>
</evidence>
<comment type="cofactor">
    <cofactor evidence="6">
        <name>Mn(2+)</name>
        <dbReference type="ChEBI" id="CHEBI:29035"/>
    </cofactor>
</comment>
<proteinExistence type="inferred from homology"/>
<evidence type="ECO:0000259" key="8">
    <source>
        <dbReference type="Pfam" id="PF13382"/>
    </source>
</evidence>
<dbReference type="GO" id="GO:0000034">
    <property type="term" value="F:adenine deaminase activity"/>
    <property type="evidence" value="ECO:0007669"/>
    <property type="project" value="UniProtKB-UniRule"/>
</dbReference>
<dbReference type="Proteomes" id="UP000249008">
    <property type="component" value="Chromosome 1"/>
</dbReference>
<evidence type="ECO:0000256" key="4">
    <source>
        <dbReference type="ARBA" id="ARBA00023211"/>
    </source>
</evidence>
<protein>
    <recommendedName>
        <fullName evidence="2 6">Adenine deaminase</fullName>
        <shortName evidence="6">Adenase</shortName>
        <shortName evidence="6">Adenine aminase</shortName>
        <ecNumber evidence="2 6">3.5.4.2</ecNumber>
    </recommendedName>
</protein>
<keyword evidence="3 6" id="KW-0378">Hydrolase</keyword>
<evidence type="ECO:0000313" key="10">
    <source>
        <dbReference type="Proteomes" id="UP000249008"/>
    </source>
</evidence>
<dbReference type="PANTHER" id="PTHR11113:SF2">
    <property type="entry name" value="ADENINE DEAMINASE"/>
    <property type="match status" value="1"/>
</dbReference>
<comment type="catalytic activity">
    <reaction evidence="5 6">
        <text>adenine + H2O + H(+) = hypoxanthine + NH4(+)</text>
        <dbReference type="Rhea" id="RHEA:23688"/>
        <dbReference type="ChEBI" id="CHEBI:15377"/>
        <dbReference type="ChEBI" id="CHEBI:15378"/>
        <dbReference type="ChEBI" id="CHEBI:16708"/>
        <dbReference type="ChEBI" id="CHEBI:17368"/>
        <dbReference type="ChEBI" id="CHEBI:28938"/>
        <dbReference type="EC" id="3.5.4.2"/>
    </reaction>
</comment>
<evidence type="ECO:0000256" key="2">
    <source>
        <dbReference type="ARBA" id="ARBA00012782"/>
    </source>
</evidence>
<dbReference type="RefSeq" id="WP_005980694.1">
    <property type="nucleotide sequence ID" value="NZ_CABKNW010000005.1"/>
</dbReference>
<feature type="domain" description="Adenine deaminase C-terminal" evidence="8">
    <location>
        <begin position="398"/>
        <end position="563"/>
    </location>
</feature>
<dbReference type="Gene3D" id="2.30.40.10">
    <property type="entry name" value="Urease, subunit C, domain 1"/>
    <property type="match status" value="1"/>
</dbReference>
<dbReference type="AlphaFoldDB" id="A0AAX2JDF8"/>
<dbReference type="InterPro" id="IPR006679">
    <property type="entry name" value="Adenine_deam"/>
</dbReference>
<dbReference type="EMBL" id="LS483487">
    <property type="protein sequence ID" value="SQJ11364.1"/>
    <property type="molecule type" value="Genomic_DNA"/>
</dbReference>
<name>A0AAX2JDF8_9FUSO</name>
<dbReference type="SUPFAM" id="SSF51338">
    <property type="entry name" value="Composite domain of metallo-dependent hydrolases"/>
    <property type="match status" value="1"/>
</dbReference>
<accession>A0AAX2JDF8</accession>
<gene>
    <name evidence="9" type="primary">adeC_2</name>
    <name evidence="6" type="synonym">ade</name>
    <name evidence="9" type="ORF">NCTC12112_02649</name>
</gene>
<dbReference type="Pfam" id="PF01979">
    <property type="entry name" value="Amidohydro_1"/>
    <property type="match status" value="1"/>
</dbReference>
<dbReference type="InterPro" id="IPR026912">
    <property type="entry name" value="Adenine_deam_C"/>
</dbReference>
<feature type="domain" description="Amidohydrolase-related" evidence="7">
    <location>
        <begin position="55"/>
        <end position="341"/>
    </location>
</feature>
<evidence type="ECO:0000259" key="7">
    <source>
        <dbReference type="Pfam" id="PF01979"/>
    </source>
</evidence>
<dbReference type="SUPFAM" id="SSF51556">
    <property type="entry name" value="Metallo-dependent hydrolases"/>
    <property type="match status" value="1"/>
</dbReference>